<accession>A0AAQ4DGV3</accession>
<name>A0AAQ4DGV3_AMBAM</name>
<comment type="caution">
    <text evidence="1">The sequence shown here is derived from an EMBL/GenBank/DDBJ whole genome shotgun (WGS) entry which is preliminary data.</text>
</comment>
<evidence type="ECO:0000313" key="1">
    <source>
        <dbReference type="EMBL" id="KAK8761693.1"/>
    </source>
</evidence>
<dbReference type="EMBL" id="JARKHS020030846">
    <property type="protein sequence ID" value="KAK8761693.1"/>
    <property type="molecule type" value="Genomic_DNA"/>
</dbReference>
<gene>
    <name evidence="1" type="ORF">V5799_027041</name>
</gene>
<sequence>MDSTLISMRKRTQRSKISKDGTMMASLKQTQAAGLNGCLFSGSDRAALPLENKAGLWRPKETPKMSSEDIIVLLKPRQTMKLKEIFQHGELGAAIAQYVGGDAGAALSIWPVWTKNLDVCGTQHIEAANKLTKDFDLNTGADSHAFWGHVKLNGEVCRGVIRVRADETKASLKNKVKWREGEIAFVRKLGKSNIAVLTLWAARCRATCTTIANARLCENTNGRSLHASAAGPSATGLTTAHTRTSQDVDMAGNMWAPPSSVLTNMTVPMLHDLRASAPDWLR</sequence>
<proteinExistence type="predicted"/>
<keyword evidence="2" id="KW-1185">Reference proteome</keyword>
<organism evidence="1 2">
    <name type="scientific">Amblyomma americanum</name>
    <name type="common">Lone star tick</name>
    <dbReference type="NCBI Taxonomy" id="6943"/>
    <lineage>
        <taxon>Eukaryota</taxon>
        <taxon>Metazoa</taxon>
        <taxon>Ecdysozoa</taxon>
        <taxon>Arthropoda</taxon>
        <taxon>Chelicerata</taxon>
        <taxon>Arachnida</taxon>
        <taxon>Acari</taxon>
        <taxon>Parasitiformes</taxon>
        <taxon>Ixodida</taxon>
        <taxon>Ixodoidea</taxon>
        <taxon>Ixodidae</taxon>
        <taxon>Amblyomminae</taxon>
        <taxon>Amblyomma</taxon>
    </lineage>
</organism>
<dbReference type="Proteomes" id="UP001321473">
    <property type="component" value="Unassembled WGS sequence"/>
</dbReference>
<dbReference type="AlphaFoldDB" id="A0AAQ4DGV3"/>
<evidence type="ECO:0000313" key="2">
    <source>
        <dbReference type="Proteomes" id="UP001321473"/>
    </source>
</evidence>
<reference evidence="1 2" key="1">
    <citation type="journal article" date="2023" name="Arcadia Sci">
        <title>De novo assembly of a long-read Amblyomma americanum tick genome.</title>
        <authorList>
            <person name="Chou S."/>
            <person name="Poskanzer K.E."/>
            <person name="Rollins M."/>
            <person name="Thuy-Boun P.S."/>
        </authorList>
    </citation>
    <scope>NUCLEOTIDE SEQUENCE [LARGE SCALE GENOMIC DNA]</scope>
    <source>
        <strain evidence="1">F_SG_1</strain>
        <tissue evidence="1">Salivary glands</tissue>
    </source>
</reference>
<protein>
    <submittedName>
        <fullName evidence="1">Uncharacterized protein</fullName>
    </submittedName>
</protein>